<feature type="transmembrane region" description="Helical" evidence="1">
    <location>
        <begin position="269"/>
        <end position="289"/>
    </location>
</feature>
<dbReference type="Proteomes" id="UP000236311">
    <property type="component" value="Unassembled WGS sequence"/>
</dbReference>
<feature type="transmembrane region" description="Helical" evidence="1">
    <location>
        <begin position="318"/>
        <end position="335"/>
    </location>
</feature>
<reference evidence="2 3" key="1">
    <citation type="submission" date="2018-01" db="EMBL/GenBank/DDBJ databases">
        <authorList>
            <person name="Gaut B.S."/>
            <person name="Morton B.R."/>
            <person name="Clegg M.T."/>
            <person name="Duvall M.R."/>
        </authorList>
    </citation>
    <scope>NUCLEOTIDE SEQUENCE [LARGE SCALE GENOMIC DNA]</scope>
    <source>
        <strain evidence="2">GP69</strain>
    </source>
</reference>
<feature type="transmembrane region" description="Helical" evidence="1">
    <location>
        <begin position="239"/>
        <end position="262"/>
    </location>
</feature>
<feature type="transmembrane region" description="Helical" evidence="1">
    <location>
        <begin position="295"/>
        <end position="311"/>
    </location>
</feature>
<feature type="transmembrane region" description="Helical" evidence="1">
    <location>
        <begin position="172"/>
        <end position="190"/>
    </location>
</feature>
<feature type="transmembrane region" description="Helical" evidence="1">
    <location>
        <begin position="57"/>
        <end position="75"/>
    </location>
</feature>
<dbReference type="EMBL" id="OFSM01000004">
    <property type="protein sequence ID" value="SOY28312.1"/>
    <property type="molecule type" value="Genomic_DNA"/>
</dbReference>
<keyword evidence="1" id="KW-0812">Transmembrane</keyword>
<feature type="transmembrane region" description="Helical" evidence="1">
    <location>
        <begin position="95"/>
        <end position="114"/>
    </location>
</feature>
<organism evidence="2 3">
    <name type="scientific">Acetatifactor muris</name>
    <dbReference type="NCBI Taxonomy" id="879566"/>
    <lineage>
        <taxon>Bacteria</taxon>
        <taxon>Bacillati</taxon>
        <taxon>Bacillota</taxon>
        <taxon>Clostridia</taxon>
        <taxon>Lachnospirales</taxon>
        <taxon>Lachnospiraceae</taxon>
        <taxon>Acetatifactor</taxon>
    </lineage>
</organism>
<feature type="transmembrane region" description="Helical" evidence="1">
    <location>
        <begin position="368"/>
        <end position="394"/>
    </location>
</feature>
<evidence type="ECO:0008006" key="4">
    <source>
        <dbReference type="Google" id="ProtNLM"/>
    </source>
</evidence>
<feature type="transmembrane region" description="Helical" evidence="1">
    <location>
        <begin position="564"/>
        <end position="584"/>
    </location>
</feature>
<dbReference type="Pfam" id="PF19484">
    <property type="entry name" value="DUF6020"/>
    <property type="match status" value="1"/>
</dbReference>
<proteinExistence type="predicted"/>
<dbReference type="InterPro" id="IPR046062">
    <property type="entry name" value="DUF6020"/>
</dbReference>
<dbReference type="OrthoDB" id="2143989at2"/>
<evidence type="ECO:0000313" key="3">
    <source>
        <dbReference type="Proteomes" id="UP000236311"/>
    </source>
</evidence>
<dbReference type="AlphaFoldDB" id="A0A2K4ZCW8"/>
<sequence length="641" mass="71047">MKSAKDLPSSSRAAFIPLFLKSFLTAYALCVVFHAPLDPSWYETGIDYAIASVYELLGNYDIRFLLVLIITYALYYMENRKRMAGRVLQGKSSRVLAVFLAFCLLAGQSYDVVGTSEWCFGSVVNFIKFVLALAGFSILFHTLITWFWFFLEIHDFTAGKEHFFSRYAFRKAFLIIFGAYLPFLLVSFPGNLCWDAIGQIEQVLGGAGYSTHHPLVHTLIMGGLVNGGQALFHSPEIGLFLYMILQDMLLAGALAATIAVLSERGAGIGLLRCLLLLYCITPVYSNMASTAIKDVPYAAFVTGYVICLALALERPERLNGRFVLVFLGLQIGVILFRNNGLYVILFSGLAGFFFLYRKYGWRGRIRFLAISFAGSILTAKLLLLVIAGLCGAQSGSMGEMLSVPFQQTARYLQLYGDEISQEEKEAIQGILGDTEEVAAAYNPASSDPVKARFRKDASGAELATYLKAWFQGFLKRPLCYIETFYIHVYGWFTPSVSNTIRYETEGYEAVSQGGLFPNAEKLLIFYYRFAGQFTLLGVLENVGAAVWALLILTGFQRRQKRSAAICAGAPLWVSLLVCMASPGFFSHPRYAFPILFTLPFLYGFTLTGLQQNVHSEGLAVRRSGKEIGNLSPAESDEGSRA</sequence>
<keyword evidence="1" id="KW-0472">Membrane</keyword>
<protein>
    <recommendedName>
        <fullName evidence="4">Glycosyltransferase RgtA/B/C/D-like domain-containing protein</fullName>
    </recommendedName>
</protein>
<feature type="transmembrane region" description="Helical" evidence="1">
    <location>
        <begin position="341"/>
        <end position="356"/>
    </location>
</feature>
<feature type="transmembrane region" description="Helical" evidence="1">
    <location>
        <begin position="525"/>
        <end position="552"/>
    </location>
</feature>
<feature type="transmembrane region" description="Helical" evidence="1">
    <location>
        <begin position="12"/>
        <end position="37"/>
    </location>
</feature>
<accession>A0A2K4ZCW8</accession>
<gene>
    <name evidence="2" type="ORF">AMURIS_01019</name>
</gene>
<evidence type="ECO:0000256" key="1">
    <source>
        <dbReference type="SAM" id="Phobius"/>
    </source>
</evidence>
<feature type="transmembrane region" description="Helical" evidence="1">
    <location>
        <begin position="126"/>
        <end position="151"/>
    </location>
</feature>
<keyword evidence="3" id="KW-1185">Reference proteome</keyword>
<evidence type="ECO:0000313" key="2">
    <source>
        <dbReference type="EMBL" id="SOY28312.1"/>
    </source>
</evidence>
<dbReference type="RefSeq" id="WP_103238406.1">
    <property type="nucleotide sequence ID" value="NZ_CANRXC010000024.1"/>
</dbReference>
<feature type="transmembrane region" description="Helical" evidence="1">
    <location>
        <begin position="590"/>
        <end position="609"/>
    </location>
</feature>
<keyword evidence="1" id="KW-1133">Transmembrane helix</keyword>
<name>A0A2K4ZCW8_9FIRM</name>